<dbReference type="GO" id="GO:0016810">
    <property type="term" value="F:hydrolase activity, acting on carbon-nitrogen (but not peptide) bonds"/>
    <property type="evidence" value="ECO:0007669"/>
    <property type="project" value="InterPro"/>
</dbReference>
<dbReference type="EMBL" id="CP025298">
    <property type="protein sequence ID" value="AUI09393.1"/>
    <property type="molecule type" value="Genomic_DNA"/>
</dbReference>
<evidence type="ECO:0000256" key="3">
    <source>
        <dbReference type="SAM" id="SignalP"/>
    </source>
</evidence>
<evidence type="ECO:0000313" key="5">
    <source>
        <dbReference type="EMBL" id="AUI09393.1"/>
    </source>
</evidence>
<comment type="similarity">
    <text evidence="1">Belongs to the metallo-dependent hydrolases superfamily. ATZ/TRZ family.</text>
</comment>
<dbReference type="SUPFAM" id="SSF51556">
    <property type="entry name" value="Metallo-dependent hydrolases"/>
    <property type="match status" value="1"/>
</dbReference>
<dbReference type="Gene3D" id="3.20.20.140">
    <property type="entry name" value="Metal-dependent hydrolases"/>
    <property type="match status" value="1"/>
</dbReference>
<keyword evidence="3" id="KW-0732">Signal</keyword>
<sequence length="452" mass="47893">MRLTSATILASSVFLTAVSTSYAEDILVEGGYVMTMDPGVGDLEQTDVLIKGGRIVAIGRGLKAGTARRIQAKGAIVLPGFVDTHSHLYVTTMRGQFRNKEGQFFPVSSKLAGSMTPHDVETAMHLGALELISSGITTTADFFDNVIGPAHGEAGLRALQRSGIRGTLYYGGPDKTTKHPMNLDQLRSIASRLDKSAQVGVGLAWRLPRNRTDARNWAMRQQEFDTANELGLPIQVHVSGEPGPTLDALIEREYLYPNLTVVHAPDASAEQLRVLEAAGSSLAVTPISEQRVGYGLTRFDQFALVSKQGLGIDGNSLAGSAEMFATMRLASLTWSGGARSETAPDARSLLELATIGGAEVVGMASEIGTLSVGKRADLQIIRLDSLNLAGFGGGDPSALLVHSAHPSDVDAVIIGGRVVKIDGDLVDVDRPKLLQDAEGSARALTSRVAERD</sequence>
<dbReference type="Gene3D" id="2.30.40.10">
    <property type="entry name" value="Urease, subunit C, domain 1"/>
    <property type="match status" value="1"/>
</dbReference>
<evidence type="ECO:0000259" key="4">
    <source>
        <dbReference type="Pfam" id="PF01979"/>
    </source>
</evidence>
<evidence type="ECO:0000256" key="2">
    <source>
        <dbReference type="ARBA" id="ARBA00022801"/>
    </source>
</evidence>
<dbReference type="SUPFAM" id="SSF51338">
    <property type="entry name" value="Composite domain of metallo-dependent hydrolases"/>
    <property type="match status" value="2"/>
</dbReference>
<dbReference type="PANTHER" id="PTHR43794">
    <property type="entry name" value="AMINOHYDROLASE SSNA-RELATED"/>
    <property type="match status" value="1"/>
</dbReference>
<reference evidence="5 6" key="1">
    <citation type="submission" date="2017-12" db="EMBL/GenBank/DDBJ databases">
        <title>Complete Genome Sequence of Stenotrophomonas maltophilia CSM2.</title>
        <authorList>
            <person name="Castro-Jaimes S."/>
            <person name="Lopez-Leal G."/>
            <person name="Barberena Jonas C."/>
            <person name="Bustos P."/>
            <person name="Perez-Oseguera A."/>
            <person name="Cevallos M.A."/>
        </authorList>
    </citation>
    <scope>NUCLEOTIDE SEQUENCE [LARGE SCALE GENOMIC DNA]</scope>
    <source>
        <strain evidence="5 6">CSM2</strain>
    </source>
</reference>
<dbReference type="InterPro" id="IPR006680">
    <property type="entry name" value="Amidohydro-rel"/>
</dbReference>
<evidence type="ECO:0000256" key="1">
    <source>
        <dbReference type="ARBA" id="ARBA00006745"/>
    </source>
</evidence>
<proteinExistence type="inferred from homology"/>
<name>A0AAD0BYX0_STEMA</name>
<evidence type="ECO:0000313" key="6">
    <source>
        <dbReference type="Proteomes" id="UP000234414"/>
    </source>
</evidence>
<dbReference type="Pfam" id="PF01979">
    <property type="entry name" value="Amidohydro_1"/>
    <property type="match status" value="1"/>
</dbReference>
<feature type="chain" id="PRO_5042260898" evidence="3">
    <location>
        <begin position="24"/>
        <end position="452"/>
    </location>
</feature>
<organism evidence="5 6">
    <name type="scientific">Stenotrophomonas maltophilia</name>
    <name type="common">Pseudomonas maltophilia</name>
    <name type="synonym">Xanthomonas maltophilia</name>
    <dbReference type="NCBI Taxonomy" id="40324"/>
    <lineage>
        <taxon>Bacteria</taxon>
        <taxon>Pseudomonadati</taxon>
        <taxon>Pseudomonadota</taxon>
        <taxon>Gammaproteobacteria</taxon>
        <taxon>Lysobacterales</taxon>
        <taxon>Lysobacteraceae</taxon>
        <taxon>Stenotrophomonas</taxon>
        <taxon>Stenotrophomonas maltophilia group</taxon>
    </lineage>
</organism>
<dbReference type="InterPro" id="IPR032466">
    <property type="entry name" value="Metal_Hydrolase"/>
</dbReference>
<feature type="signal peptide" evidence="3">
    <location>
        <begin position="1"/>
        <end position="23"/>
    </location>
</feature>
<dbReference type="AlphaFoldDB" id="A0AAD0BYX0"/>
<feature type="domain" description="Amidohydrolase-related" evidence="4">
    <location>
        <begin position="76"/>
        <end position="419"/>
    </location>
</feature>
<dbReference type="RefSeq" id="WP_101766231.1">
    <property type="nucleotide sequence ID" value="NZ_CP025298.1"/>
</dbReference>
<protein>
    <submittedName>
        <fullName evidence="5">Hydrolase</fullName>
    </submittedName>
</protein>
<accession>A0AAD0BYX0</accession>
<dbReference type="InterPro" id="IPR011059">
    <property type="entry name" value="Metal-dep_hydrolase_composite"/>
</dbReference>
<gene>
    <name evidence="5" type="ORF">SmaCSM2_20330</name>
</gene>
<dbReference type="PANTHER" id="PTHR43794:SF11">
    <property type="entry name" value="AMIDOHYDROLASE-RELATED DOMAIN-CONTAINING PROTEIN"/>
    <property type="match status" value="1"/>
</dbReference>
<keyword evidence="2 5" id="KW-0378">Hydrolase</keyword>
<dbReference type="Proteomes" id="UP000234414">
    <property type="component" value="Chromosome"/>
</dbReference>
<dbReference type="InterPro" id="IPR050287">
    <property type="entry name" value="MTA/SAH_deaminase"/>
</dbReference>